<dbReference type="HOGENOM" id="CLU_107144_2_0_11"/>
<dbReference type="OrthoDB" id="9795923at2"/>
<dbReference type="GO" id="GO:0003700">
    <property type="term" value="F:DNA-binding transcription factor activity"/>
    <property type="evidence" value="ECO:0007669"/>
    <property type="project" value="TreeGrafter"/>
</dbReference>
<sequence>MQPSRATELGIRILMQLAALENAALADSAQPSRHTSSSIAHNIGAPQTHVAKVVSKLAELGMVNSTRGRTGGIVLTPEARTKKLGTLMQELEGPRLSNYRVHDPCPFDPECQLHGVLQLAAQQFFDHLDKTTINDIVPEFPAKAKLA</sequence>
<evidence type="ECO:0000313" key="4">
    <source>
        <dbReference type="Proteomes" id="UP000000492"/>
    </source>
</evidence>
<dbReference type="InterPro" id="IPR036388">
    <property type="entry name" value="WH-like_DNA-bd_sf"/>
</dbReference>
<dbReference type="PROSITE" id="PS51197">
    <property type="entry name" value="HTH_RRF2_2"/>
    <property type="match status" value="1"/>
</dbReference>
<accession>F8E0L3</accession>
<dbReference type="Proteomes" id="UP000000492">
    <property type="component" value="Chromosome"/>
</dbReference>
<comment type="cofactor">
    <cofactor evidence="2">
        <name>[2Fe-2S] cluster</name>
        <dbReference type="ChEBI" id="CHEBI:190135"/>
    </cofactor>
</comment>
<evidence type="ECO:0000313" key="3">
    <source>
        <dbReference type="EMBL" id="AEI10003.1"/>
    </source>
</evidence>
<dbReference type="Gene3D" id="1.10.10.10">
    <property type="entry name" value="Winged helix-like DNA-binding domain superfamily/Winged helix DNA-binding domain"/>
    <property type="match status" value="1"/>
</dbReference>
<dbReference type="eggNOG" id="COG1959">
    <property type="taxonomic scope" value="Bacteria"/>
</dbReference>
<dbReference type="InterPro" id="IPR036390">
    <property type="entry name" value="WH_DNA-bd_sf"/>
</dbReference>
<dbReference type="PANTHER" id="PTHR33221">
    <property type="entry name" value="WINGED HELIX-TURN-HELIX TRANSCRIPTIONAL REGULATOR, RRF2 FAMILY"/>
    <property type="match status" value="1"/>
</dbReference>
<dbReference type="GO" id="GO:0005829">
    <property type="term" value="C:cytosol"/>
    <property type="evidence" value="ECO:0007669"/>
    <property type="project" value="TreeGrafter"/>
</dbReference>
<dbReference type="SUPFAM" id="SSF46785">
    <property type="entry name" value="Winged helix' DNA-binding domain"/>
    <property type="match status" value="1"/>
</dbReference>
<dbReference type="AlphaFoldDB" id="F8E0L3"/>
<keyword evidence="1 3" id="KW-0238">DNA-binding</keyword>
<dbReference type="GO" id="GO:0003677">
    <property type="term" value="F:DNA binding"/>
    <property type="evidence" value="ECO:0007669"/>
    <property type="project" value="UniProtKB-KW"/>
</dbReference>
<protein>
    <submittedName>
        <fullName evidence="3">Rrf2 DNA-binding transcription regulator</fullName>
    </submittedName>
</protein>
<dbReference type="PANTHER" id="PTHR33221:SF4">
    <property type="entry name" value="HTH-TYPE TRANSCRIPTIONAL REPRESSOR NSRR"/>
    <property type="match status" value="1"/>
</dbReference>
<keyword evidence="4" id="KW-1185">Reference proteome</keyword>
<dbReference type="InterPro" id="IPR000944">
    <property type="entry name" value="Tscrpt_reg_Rrf2"/>
</dbReference>
<proteinExistence type="predicted"/>
<dbReference type="EMBL" id="CP002857">
    <property type="protein sequence ID" value="AEI10003.1"/>
    <property type="molecule type" value="Genomic_DNA"/>
</dbReference>
<dbReference type="KEGG" id="crd:CRES_1650"/>
<evidence type="ECO:0000256" key="1">
    <source>
        <dbReference type="ARBA" id="ARBA00023125"/>
    </source>
</evidence>
<dbReference type="Pfam" id="PF02082">
    <property type="entry name" value="Rrf2"/>
    <property type="match status" value="1"/>
</dbReference>
<evidence type="ECO:0000256" key="2">
    <source>
        <dbReference type="ARBA" id="ARBA00034078"/>
    </source>
</evidence>
<name>F8E0L3_CORRG</name>
<reference evidence="3 4" key="1">
    <citation type="journal article" date="2012" name="BMC Genomics">
        <title>Complete genome sequence, lifestyle, and multi-drug resistance of the human pathogen Corynebacterium resistens DSM 45100 isolated from blood samples of a leukemia patient.</title>
        <authorList>
            <person name="Schroder J."/>
            <person name="Maus I."/>
            <person name="Meyer K."/>
            <person name="Wordemann S."/>
            <person name="Blom J."/>
            <person name="Jaenicke S."/>
            <person name="Schneider J."/>
            <person name="Trost E."/>
            <person name="Tauch A."/>
        </authorList>
    </citation>
    <scope>NUCLEOTIDE SEQUENCE [LARGE SCALE GENOMIC DNA]</scope>
    <source>
        <strain evidence="4">DSM 45100 / JCM 12819 / CCUG 50093 / GTC 2026 / SICGH 158</strain>
    </source>
</reference>
<gene>
    <name evidence="3" type="primary">rrf2A</name>
    <name evidence="3" type="ordered locus">CRES_1650</name>
</gene>
<organism evidence="3 4">
    <name type="scientific">Corynebacterium resistens (strain DSM 45100 / JCM 12819 / GTC 2026 / SICGH 158)</name>
    <dbReference type="NCBI Taxonomy" id="662755"/>
    <lineage>
        <taxon>Bacteria</taxon>
        <taxon>Bacillati</taxon>
        <taxon>Actinomycetota</taxon>
        <taxon>Actinomycetes</taxon>
        <taxon>Mycobacteriales</taxon>
        <taxon>Corynebacteriaceae</taxon>
        <taxon>Corynebacterium</taxon>
    </lineage>
</organism>
<dbReference type="RefSeq" id="WP_013888991.1">
    <property type="nucleotide sequence ID" value="NC_015673.1"/>
</dbReference>
<dbReference type="STRING" id="662755.CRES_1650"/>